<proteinExistence type="inferred from homology"/>
<dbReference type="GO" id="GO:0048168">
    <property type="term" value="P:regulation of neuronal synaptic plasticity"/>
    <property type="evidence" value="ECO:0007669"/>
    <property type="project" value="TreeGrafter"/>
</dbReference>
<feature type="compositionally biased region" description="Low complexity" evidence="2">
    <location>
        <begin position="487"/>
        <end position="504"/>
    </location>
</feature>
<feature type="compositionally biased region" description="Polar residues" evidence="2">
    <location>
        <begin position="525"/>
        <end position="558"/>
    </location>
</feature>
<dbReference type="Gene3D" id="1.25.10.10">
    <property type="entry name" value="Leucine-rich Repeat Variant"/>
    <property type="match status" value="1"/>
</dbReference>
<protein>
    <submittedName>
        <fullName evidence="3">Uncharacterized protein</fullName>
    </submittedName>
</protein>
<comment type="caution">
    <text evidence="3">The sequence shown here is derived from an EMBL/GenBank/DDBJ whole genome shotgun (WGS) entry which is preliminary data.</text>
</comment>
<keyword evidence="4" id="KW-1185">Reference proteome</keyword>
<dbReference type="GO" id="GO:0031175">
    <property type="term" value="P:neuron projection development"/>
    <property type="evidence" value="ECO:0007669"/>
    <property type="project" value="TreeGrafter"/>
</dbReference>
<evidence type="ECO:0000256" key="1">
    <source>
        <dbReference type="ARBA" id="ARBA00006927"/>
    </source>
</evidence>
<evidence type="ECO:0000256" key="2">
    <source>
        <dbReference type="SAM" id="MobiDB-lite"/>
    </source>
</evidence>
<name>A0AAV2IJQ1_LYMST</name>
<reference evidence="3 4" key="1">
    <citation type="submission" date="2024-04" db="EMBL/GenBank/DDBJ databases">
        <authorList>
            <consortium name="Genoscope - CEA"/>
            <person name="William W."/>
        </authorList>
    </citation>
    <scope>NUCLEOTIDE SEQUENCE [LARGE SCALE GENOMIC DNA]</scope>
</reference>
<sequence length="925" mass="103951">MYAAHAEQKRREASRLNLNECLALVEKSTSDSERFSVLLEITQHVRENSFTEEDRRIVLQAFGVHFLTRLIITTSGPECSPLLYKSIALSLFSALSIDQYVQTQPQVKDLLWVVNSAIETNSNFKQVQLLNTNEFYKSICKDCEEIVLNLAQNPTSIEYLLECGTANILLNYVTSADCQNSTTVLTCLSLIVKNKGDGIFVNNPELFHNLMDLTVDRLGQGSDLREKTECANILTSFLNGTSNIVVSTQLDWVVKLLKILKKFITLKLSPDDSDTVLFLVCALVSAVGGEVLNPQLVGDATFLKAVVARLSVEVYMLLDCIDVNSVSAFERYIKLDKVNKLLCDVIHYLAEFGDSMDTDSIIAVYRKLVETSETIMEFLCSVWSQEVELPKNHSVVLICVRTLAAMLSEITEEPTAKLLELLPFFNFLCQNVEYTEDVVMEVKNATLAALENIKLMGISTIPEEKGDDLPPLLTSKNVQSSAPHQCTTENITGSNININNTSEIPYKDSATMPDRKDTTDITDPLRQTDTNNVESWKNNSLQDDATYKGHQSMSMDQSENSHQETAHTSRDPIKTSVNGNVQLTATDIEDFVAYQEAVSEARSKPPPFISRKVSFSAKAKKKVVEDPESEEDQSFYWKPLPDDVLGYLLPAYGFLLSSQEALEVMVRSDSFQSIISFLERSLSQLLESKSTTCPESMTINALNVIEQVYTNSPITAANLQCFQSLFEISVLSVPNLLTLPHPPPLVCLKLIEVCLVAYRLQTRENKRNSSLQRLKHSRFRLFKAVVEYLSTFYEFRQSSKRASMISIRKEVRDIWPLSEEFWGGCIAGLCTLIRCVEEVQDVLVSSLLIPDFLAFLQTVEDKDLNNWPENVQKIAESLITLAECAAEGSTELCELICQNHGKNIAKKFSLKKLERCLLKHEEQKK</sequence>
<dbReference type="PANTHER" id="PTHR13109:SF7">
    <property type="entry name" value="NEUROCHONDRIN"/>
    <property type="match status" value="1"/>
</dbReference>
<evidence type="ECO:0000313" key="4">
    <source>
        <dbReference type="Proteomes" id="UP001497497"/>
    </source>
</evidence>
<feature type="compositionally biased region" description="Basic and acidic residues" evidence="2">
    <location>
        <begin position="559"/>
        <end position="573"/>
    </location>
</feature>
<feature type="compositionally biased region" description="Polar residues" evidence="2">
    <location>
        <begin position="477"/>
        <end position="486"/>
    </location>
</feature>
<dbReference type="Pfam" id="PF05536">
    <property type="entry name" value="Neurochondrin"/>
    <property type="match status" value="1"/>
</dbReference>
<dbReference type="GO" id="GO:0030425">
    <property type="term" value="C:dendrite"/>
    <property type="evidence" value="ECO:0007669"/>
    <property type="project" value="TreeGrafter"/>
</dbReference>
<comment type="similarity">
    <text evidence="1">Belongs to the neurochondrin family.</text>
</comment>
<dbReference type="InterPro" id="IPR016024">
    <property type="entry name" value="ARM-type_fold"/>
</dbReference>
<accession>A0AAV2IJQ1</accession>
<dbReference type="Proteomes" id="UP001497497">
    <property type="component" value="Unassembled WGS sequence"/>
</dbReference>
<dbReference type="AlphaFoldDB" id="A0AAV2IJQ1"/>
<dbReference type="EMBL" id="CAXITT010000688">
    <property type="protein sequence ID" value="CAL1545213.1"/>
    <property type="molecule type" value="Genomic_DNA"/>
</dbReference>
<dbReference type="PANTHER" id="PTHR13109">
    <property type="entry name" value="NEUROCHONDRIN"/>
    <property type="match status" value="1"/>
</dbReference>
<feature type="region of interest" description="Disordered" evidence="2">
    <location>
        <begin position="477"/>
        <end position="575"/>
    </location>
</feature>
<organism evidence="3 4">
    <name type="scientific">Lymnaea stagnalis</name>
    <name type="common">Great pond snail</name>
    <name type="synonym">Helix stagnalis</name>
    <dbReference type="NCBI Taxonomy" id="6523"/>
    <lineage>
        <taxon>Eukaryota</taxon>
        <taxon>Metazoa</taxon>
        <taxon>Spiralia</taxon>
        <taxon>Lophotrochozoa</taxon>
        <taxon>Mollusca</taxon>
        <taxon>Gastropoda</taxon>
        <taxon>Heterobranchia</taxon>
        <taxon>Euthyneura</taxon>
        <taxon>Panpulmonata</taxon>
        <taxon>Hygrophila</taxon>
        <taxon>Lymnaeoidea</taxon>
        <taxon>Lymnaeidae</taxon>
        <taxon>Lymnaea</taxon>
    </lineage>
</organism>
<dbReference type="SUPFAM" id="SSF48371">
    <property type="entry name" value="ARM repeat"/>
    <property type="match status" value="1"/>
</dbReference>
<dbReference type="InterPro" id="IPR008709">
    <property type="entry name" value="Neurochondrin"/>
</dbReference>
<dbReference type="InterPro" id="IPR011989">
    <property type="entry name" value="ARM-like"/>
</dbReference>
<evidence type="ECO:0000313" key="3">
    <source>
        <dbReference type="EMBL" id="CAL1545213.1"/>
    </source>
</evidence>
<gene>
    <name evidence="3" type="ORF">GSLYS_00018696001</name>
</gene>